<gene>
    <name evidence="10" type="ORF">AZ34_00395</name>
</gene>
<dbReference type="Proteomes" id="UP000023268">
    <property type="component" value="Unassembled WGS sequence"/>
</dbReference>
<evidence type="ECO:0000256" key="3">
    <source>
        <dbReference type="ARBA" id="ARBA00022679"/>
    </source>
</evidence>
<evidence type="ECO:0000256" key="8">
    <source>
        <dbReference type="RuleBase" id="RU000416"/>
    </source>
</evidence>
<feature type="region of interest" description="Disordered" evidence="9">
    <location>
        <begin position="405"/>
        <end position="433"/>
    </location>
</feature>
<dbReference type="PROSITE" id="PS00095">
    <property type="entry name" value="C5_MTASE_2"/>
    <property type="match status" value="1"/>
</dbReference>
<protein>
    <recommendedName>
        <fullName evidence="1">DNA (cytosine-5-)-methyltransferase</fullName>
        <ecNumber evidence="1">2.1.1.37</ecNumber>
    </recommendedName>
</protein>
<proteinExistence type="inferred from homology"/>
<evidence type="ECO:0000256" key="6">
    <source>
        <dbReference type="ARBA" id="ARBA00047422"/>
    </source>
</evidence>
<dbReference type="PRINTS" id="PR00105">
    <property type="entry name" value="C5METTRFRASE"/>
</dbReference>
<evidence type="ECO:0000256" key="2">
    <source>
        <dbReference type="ARBA" id="ARBA00022603"/>
    </source>
</evidence>
<dbReference type="OrthoDB" id="9813719at2"/>
<comment type="similarity">
    <text evidence="7 8">Belongs to the class I-like SAM-binding methyltransferase superfamily. C5-methyltransferase family.</text>
</comment>
<keyword evidence="3 7" id="KW-0808">Transferase</keyword>
<accession>A0A016XCQ1</accession>
<evidence type="ECO:0000313" key="11">
    <source>
        <dbReference type="Proteomes" id="UP000023268"/>
    </source>
</evidence>
<dbReference type="NCBIfam" id="TIGR00675">
    <property type="entry name" value="dcm"/>
    <property type="match status" value="1"/>
</dbReference>
<feature type="compositionally biased region" description="Basic and acidic residues" evidence="9">
    <location>
        <begin position="412"/>
        <end position="421"/>
    </location>
</feature>
<dbReference type="GO" id="GO:0009307">
    <property type="term" value="P:DNA restriction-modification system"/>
    <property type="evidence" value="ECO:0007669"/>
    <property type="project" value="UniProtKB-KW"/>
</dbReference>
<dbReference type="GO" id="GO:0003677">
    <property type="term" value="F:DNA binding"/>
    <property type="evidence" value="ECO:0007669"/>
    <property type="project" value="TreeGrafter"/>
</dbReference>
<sequence length="529" mass="59499">MSRSEIPVIDLFAGPGGLCEGFSSIVDKTGVRRFAVKVSIEKDPVAHRTLMLRALFRKFPKGKAPQAYYDYIRGSIKREQFLAHPDIKEAAEEAAKEARLAELGKTPHEQIDGWIREALGGNREWVLIGGPPCQAYSLAGRSKMRGKDPKAFEADKRHFLYTEYLRIIQEFKPAVFVMENVKGMLNSKHGGSPIFDRILADLRQPSEGLTYDVRSLVVAGEQLSPKDYVIEADSYGVPQSRHRVILFGIRSDVAESTQDLKAHPRWFLMKKSSAKVCVNDALAGLPALRSKLSKEPDSYEAWLRVLRDASQGLKMWRSPIRMRIETLMADSQKKALAHISSGAAFMPMKNVATGSMPDELKKWFIDPRLGGVLQHESRSHMRTDLQRYLFASCFAKSTGYSPKLRAYPPRMLPDHENLKRDEDEDEITGEGDSKSIPFADRFRVQVGGDPSTTVVAHIKKDGHYYIHPDPSQCRSLTVREAARLQTFPDNYFFEGSRTEQYGQIGNAVPPLLANKIAKTVLKFLLSSRS</sequence>
<dbReference type="InterPro" id="IPR050390">
    <property type="entry name" value="C5-Methyltransferase"/>
</dbReference>
<keyword evidence="5" id="KW-0680">Restriction system</keyword>
<evidence type="ECO:0000256" key="5">
    <source>
        <dbReference type="ARBA" id="ARBA00022747"/>
    </source>
</evidence>
<dbReference type="Gene3D" id="3.40.50.150">
    <property type="entry name" value="Vaccinia Virus protein VP39"/>
    <property type="match status" value="1"/>
</dbReference>
<dbReference type="PANTHER" id="PTHR10629">
    <property type="entry name" value="CYTOSINE-SPECIFIC METHYLTRANSFERASE"/>
    <property type="match status" value="1"/>
</dbReference>
<keyword evidence="2 7" id="KW-0489">Methyltransferase</keyword>
<dbReference type="InterPro" id="IPR001525">
    <property type="entry name" value="C5_MeTfrase"/>
</dbReference>
<comment type="catalytic activity">
    <reaction evidence="6">
        <text>a 2'-deoxycytidine in DNA + S-adenosyl-L-methionine = a 5-methyl-2'-deoxycytidine in DNA + S-adenosyl-L-homocysteine + H(+)</text>
        <dbReference type="Rhea" id="RHEA:13681"/>
        <dbReference type="Rhea" id="RHEA-COMP:11369"/>
        <dbReference type="Rhea" id="RHEA-COMP:11370"/>
        <dbReference type="ChEBI" id="CHEBI:15378"/>
        <dbReference type="ChEBI" id="CHEBI:57856"/>
        <dbReference type="ChEBI" id="CHEBI:59789"/>
        <dbReference type="ChEBI" id="CHEBI:85452"/>
        <dbReference type="ChEBI" id="CHEBI:85454"/>
        <dbReference type="EC" id="2.1.1.37"/>
    </reaction>
</comment>
<dbReference type="eggNOG" id="COG0270">
    <property type="taxonomic scope" value="Bacteria"/>
</dbReference>
<dbReference type="STRING" id="1458275.AZ34_00395"/>
<dbReference type="AlphaFoldDB" id="A0A016XCQ1"/>
<evidence type="ECO:0000256" key="4">
    <source>
        <dbReference type="ARBA" id="ARBA00022691"/>
    </source>
</evidence>
<evidence type="ECO:0000256" key="9">
    <source>
        <dbReference type="SAM" id="MobiDB-lite"/>
    </source>
</evidence>
<name>A0A016XCQ1_9BURK</name>
<evidence type="ECO:0000313" key="10">
    <source>
        <dbReference type="EMBL" id="EYC49675.1"/>
    </source>
</evidence>
<keyword evidence="4 7" id="KW-0949">S-adenosyl-L-methionine</keyword>
<dbReference type="Pfam" id="PF00145">
    <property type="entry name" value="DNA_methylase"/>
    <property type="match status" value="2"/>
</dbReference>
<dbReference type="PROSITE" id="PS51679">
    <property type="entry name" value="SAM_MT_C5"/>
    <property type="match status" value="1"/>
</dbReference>
<dbReference type="PANTHER" id="PTHR10629:SF52">
    <property type="entry name" value="DNA (CYTOSINE-5)-METHYLTRANSFERASE 1"/>
    <property type="match status" value="1"/>
</dbReference>
<evidence type="ECO:0000256" key="7">
    <source>
        <dbReference type="PROSITE-ProRule" id="PRU01016"/>
    </source>
</evidence>
<reference evidence="10 11" key="1">
    <citation type="submission" date="2014-02" db="EMBL/GenBank/DDBJ databases">
        <title>Draft Genome of Hylemonella gracilis isolated from the Niagara River.</title>
        <authorList>
            <person name="Pawlowski D.R."/>
            <person name="Koudelka G.B."/>
        </authorList>
    </citation>
    <scope>NUCLEOTIDE SEQUENCE [LARGE SCALE GENOMIC DNA]</scope>
    <source>
        <strain evidence="10 11">Niagara R</strain>
    </source>
</reference>
<dbReference type="GO" id="GO:0003886">
    <property type="term" value="F:DNA (cytosine-5-)-methyltransferase activity"/>
    <property type="evidence" value="ECO:0007669"/>
    <property type="project" value="UniProtKB-EC"/>
</dbReference>
<dbReference type="InterPro" id="IPR029063">
    <property type="entry name" value="SAM-dependent_MTases_sf"/>
</dbReference>
<dbReference type="EC" id="2.1.1.37" evidence="1"/>
<evidence type="ECO:0000256" key="1">
    <source>
        <dbReference type="ARBA" id="ARBA00011975"/>
    </source>
</evidence>
<comment type="caution">
    <text evidence="10">The sequence shown here is derived from an EMBL/GenBank/DDBJ whole genome shotgun (WGS) entry which is preliminary data.</text>
</comment>
<organism evidence="10 11">
    <name type="scientific">Hylemonella gracilis str. Niagara R</name>
    <dbReference type="NCBI Taxonomy" id="1458275"/>
    <lineage>
        <taxon>Bacteria</taxon>
        <taxon>Pseudomonadati</taxon>
        <taxon>Pseudomonadota</taxon>
        <taxon>Betaproteobacteria</taxon>
        <taxon>Burkholderiales</taxon>
        <taxon>Comamonadaceae</taxon>
        <taxon>Hylemonella</taxon>
    </lineage>
</organism>
<dbReference type="Gene3D" id="3.90.120.10">
    <property type="entry name" value="DNA Methylase, subunit A, domain 2"/>
    <property type="match status" value="1"/>
</dbReference>
<dbReference type="GO" id="GO:0032259">
    <property type="term" value="P:methylation"/>
    <property type="evidence" value="ECO:0007669"/>
    <property type="project" value="UniProtKB-KW"/>
</dbReference>
<dbReference type="EMBL" id="JEMG01000001">
    <property type="protein sequence ID" value="EYC49675.1"/>
    <property type="molecule type" value="Genomic_DNA"/>
</dbReference>
<feature type="active site" evidence="7">
    <location>
        <position position="133"/>
    </location>
</feature>
<dbReference type="SUPFAM" id="SSF53335">
    <property type="entry name" value="S-adenosyl-L-methionine-dependent methyltransferases"/>
    <property type="match status" value="1"/>
</dbReference>
<dbReference type="RefSeq" id="WP_035603542.1">
    <property type="nucleotide sequence ID" value="NZ_JEMG01000001.1"/>
</dbReference>
<dbReference type="InterPro" id="IPR031303">
    <property type="entry name" value="C5_meth_CS"/>
</dbReference>
<dbReference type="GO" id="GO:0044027">
    <property type="term" value="P:negative regulation of gene expression via chromosomal CpG island methylation"/>
    <property type="evidence" value="ECO:0007669"/>
    <property type="project" value="TreeGrafter"/>
</dbReference>